<dbReference type="HAMAP" id="MF_01601">
    <property type="entry name" value="Heptose_epimerase"/>
    <property type="match status" value="1"/>
</dbReference>
<comment type="caution">
    <text evidence="6">The sequence shown here is derived from an EMBL/GenBank/DDBJ whole genome shotgun (WGS) entry which is preliminary data.</text>
</comment>
<comment type="similarity">
    <text evidence="4">Belongs to the NAD(P)-dependent epimerase/dehydratase family. HldD subfamily.</text>
</comment>
<evidence type="ECO:0000256" key="3">
    <source>
        <dbReference type="ARBA" id="ARBA00023277"/>
    </source>
</evidence>
<dbReference type="CDD" id="cd05248">
    <property type="entry name" value="ADP_GME_SDR_e"/>
    <property type="match status" value="1"/>
</dbReference>
<feature type="binding site" evidence="4">
    <location>
        <position position="53"/>
    </location>
    <ligand>
        <name>NADP(+)</name>
        <dbReference type="ChEBI" id="CHEBI:58349"/>
    </ligand>
</feature>
<comment type="pathway">
    <text evidence="4">Nucleotide-sugar biosynthesis; ADP-L-glycero-beta-D-manno-heptose biosynthesis; ADP-L-glycero-beta-D-manno-heptose from D-glycero-beta-D-manno-heptose 7-phosphate: step 4/4.</text>
</comment>
<feature type="active site" description="Proton acceptor" evidence="4">
    <location>
        <position position="178"/>
    </location>
</feature>
<evidence type="ECO:0000313" key="6">
    <source>
        <dbReference type="EMBL" id="RFM24591.1"/>
    </source>
</evidence>
<feature type="binding site" evidence="4">
    <location>
        <position position="169"/>
    </location>
    <ligand>
        <name>substrate</name>
    </ligand>
</feature>
<name>A0A395M1P7_9BACT</name>
<dbReference type="Proteomes" id="UP000266389">
    <property type="component" value="Unassembled WGS sequence"/>
</dbReference>
<feature type="binding site" evidence="4">
    <location>
        <position position="170"/>
    </location>
    <ligand>
        <name>NADP(+)</name>
        <dbReference type="ChEBI" id="CHEBI:58349"/>
    </ligand>
</feature>
<gene>
    <name evidence="6" type="primary">rfaD</name>
    <name evidence="4" type="synonym">hldD</name>
    <name evidence="6" type="ORF">D0433_06300</name>
</gene>
<dbReference type="PANTHER" id="PTHR43103:SF3">
    <property type="entry name" value="ADP-L-GLYCERO-D-MANNO-HEPTOSE-6-EPIMERASE"/>
    <property type="match status" value="1"/>
</dbReference>
<dbReference type="NCBIfam" id="TIGR02197">
    <property type="entry name" value="heptose_epim"/>
    <property type="match status" value="1"/>
</dbReference>
<feature type="binding site" evidence="4">
    <location>
        <position position="215"/>
    </location>
    <ligand>
        <name>substrate</name>
    </ligand>
</feature>
<dbReference type="UniPathway" id="UPA00356">
    <property type="reaction ID" value="UER00440"/>
</dbReference>
<evidence type="ECO:0000313" key="7">
    <source>
        <dbReference type="Proteomes" id="UP000266389"/>
    </source>
</evidence>
<evidence type="ECO:0000256" key="2">
    <source>
        <dbReference type="ARBA" id="ARBA00023235"/>
    </source>
</evidence>
<dbReference type="GO" id="GO:0005975">
    <property type="term" value="P:carbohydrate metabolic process"/>
    <property type="evidence" value="ECO:0007669"/>
    <property type="project" value="UniProtKB-UniRule"/>
</dbReference>
<dbReference type="PANTHER" id="PTHR43103">
    <property type="entry name" value="NUCLEOSIDE-DIPHOSPHATE-SUGAR EPIMERASE"/>
    <property type="match status" value="1"/>
</dbReference>
<keyword evidence="2 4" id="KW-0413">Isomerase</keyword>
<feature type="binding site" evidence="4">
    <location>
        <begin position="31"/>
        <end position="32"/>
    </location>
    <ligand>
        <name>NADP(+)</name>
        <dbReference type="ChEBI" id="CHEBI:58349"/>
    </ligand>
</feature>
<feature type="domain" description="NAD-dependent epimerase/dehydratase" evidence="5">
    <location>
        <begin position="2"/>
        <end position="243"/>
    </location>
</feature>
<dbReference type="InterPro" id="IPR036291">
    <property type="entry name" value="NAD(P)-bd_dom_sf"/>
</dbReference>
<dbReference type="GO" id="GO:0050661">
    <property type="term" value="F:NADP binding"/>
    <property type="evidence" value="ECO:0007669"/>
    <property type="project" value="InterPro"/>
</dbReference>
<feature type="binding site" evidence="4">
    <location>
        <position position="146"/>
    </location>
    <ligand>
        <name>NADP(+)</name>
        <dbReference type="ChEBI" id="CHEBI:58349"/>
    </ligand>
</feature>
<dbReference type="EMBL" id="PHFL01000039">
    <property type="protein sequence ID" value="RFM24591.1"/>
    <property type="molecule type" value="Genomic_DNA"/>
</dbReference>
<evidence type="ECO:0000256" key="1">
    <source>
        <dbReference type="ARBA" id="ARBA00022857"/>
    </source>
</evidence>
<feature type="binding site" evidence="4">
    <location>
        <begin position="201"/>
        <end position="204"/>
    </location>
    <ligand>
        <name>substrate</name>
    </ligand>
</feature>
<comment type="function">
    <text evidence="4">Catalyzes the interconversion between ADP-D-glycero-beta-D-manno-heptose and ADP-L-glycero-beta-D-manno-heptose via an epimerization at carbon 6 of the heptose.</text>
</comment>
<dbReference type="GO" id="GO:0097171">
    <property type="term" value="P:ADP-L-glycero-beta-D-manno-heptose biosynthetic process"/>
    <property type="evidence" value="ECO:0007669"/>
    <property type="project" value="UniProtKB-UniPathway"/>
</dbReference>
<dbReference type="GO" id="GO:0008712">
    <property type="term" value="F:ADP-glyceromanno-heptose 6-epimerase activity"/>
    <property type="evidence" value="ECO:0007669"/>
    <property type="project" value="UniProtKB-UniRule"/>
</dbReference>
<sequence>MILVTGGAGFIGSAMVWKLNQVGYTDIIIADSLGTSEKWKNLVGLRFADYLDKDDCLHKLLAEKFPRLDAIIHMGAISTTTEKNLDVLLRSNYEYTKELAAFAVQRSIRFIYASSAATYGDGSQGYDDDESKLHTLRPLNGYGYSKHLFDLWAQRKNLLSKIVGLKFFNVFGPNEYHKDDMASVVFKAYNQILQHGYVKLFKSHHPNYADGEQMRDFVYVKDCVEVMFWLLQNAHVNGILNLGTGKARTFKDLVTATFNAMGKPVQIEYIPMPEVLRDKYQYFTQAQMRKLYAAGCPVRFKSLEESVSDYVKQHLEKSIPYLRAAD</sequence>
<dbReference type="Gene3D" id="3.40.50.720">
    <property type="entry name" value="NAD(P)-binding Rossmann-like Domain"/>
    <property type="match status" value="1"/>
</dbReference>
<dbReference type="EC" id="5.1.3.20" evidence="4"/>
<dbReference type="SUPFAM" id="SSF51735">
    <property type="entry name" value="NAD(P)-binding Rossmann-fold domains"/>
    <property type="match status" value="1"/>
</dbReference>
<comment type="subunit">
    <text evidence="4">Homopentamer.</text>
</comment>
<comment type="cofactor">
    <cofactor evidence="4">
        <name>NADP(+)</name>
        <dbReference type="ChEBI" id="CHEBI:58349"/>
    </cofactor>
    <text evidence="4">Binds 1 NADP(+) per subunit.</text>
</comment>
<feature type="binding site" evidence="4">
    <location>
        <position position="280"/>
    </location>
    <ligand>
        <name>substrate</name>
    </ligand>
</feature>
<comment type="caution">
    <text evidence="4">Lacks conserved residue(s) required for the propagation of feature annotation.</text>
</comment>
<feature type="binding site" evidence="4">
    <location>
        <position position="180"/>
    </location>
    <ligand>
        <name>substrate</name>
    </ligand>
</feature>
<feature type="binding site" evidence="4">
    <location>
        <position position="38"/>
    </location>
    <ligand>
        <name>NADP(+)</name>
        <dbReference type="ChEBI" id="CHEBI:58349"/>
    </ligand>
</feature>
<organism evidence="6 7">
    <name type="scientific">Candidatus Thermochlorobacter aerophilus</name>
    <dbReference type="NCBI Taxonomy" id="1868324"/>
    <lineage>
        <taxon>Bacteria</taxon>
        <taxon>Pseudomonadati</taxon>
        <taxon>Chlorobiota</taxon>
        <taxon>Chlorobiia</taxon>
        <taxon>Chlorobiales</taxon>
        <taxon>Candidatus Thermochlorobacteriaceae</taxon>
        <taxon>Candidatus Thermochlorobacter</taxon>
    </lineage>
</organism>
<keyword evidence="3 4" id="KW-0119">Carbohydrate metabolism</keyword>
<dbReference type="Gene3D" id="3.90.25.10">
    <property type="entry name" value="UDP-galactose 4-epimerase, domain 1"/>
    <property type="match status" value="1"/>
</dbReference>
<dbReference type="InterPro" id="IPR011912">
    <property type="entry name" value="Heptose_epim"/>
</dbReference>
<dbReference type="AlphaFoldDB" id="A0A395M1P7"/>
<feature type="binding site" evidence="4">
    <location>
        <begin position="10"/>
        <end position="11"/>
    </location>
    <ligand>
        <name>NADP(+)</name>
        <dbReference type="ChEBI" id="CHEBI:58349"/>
    </ligand>
</feature>
<dbReference type="Pfam" id="PF01370">
    <property type="entry name" value="Epimerase"/>
    <property type="match status" value="1"/>
</dbReference>
<feature type="binding site" evidence="4">
    <location>
        <begin position="74"/>
        <end position="78"/>
    </location>
    <ligand>
        <name>NADP(+)</name>
        <dbReference type="ChEBI" id="CHEBI:58349"/>
    </ligand>
</feature>
<feature type="binding site" evidence="4">
    <location>
        <position position="178"/>
    </location>
    <ligand>
        <name>NADP(+)</name>
        <dbReference type="ChEBI" id="CHEBI:58349"/>
    </ligand>
</feature>
<keyword evidence="1 4" id="KW-0521">NADP</keyword>
<feature type="binding site" evidence="4">
    <location>
        <position position="187"/>
    </location>
    <ligand>
        <name>substrate</name>
    </ligand>
</feature>
<dbReference type="InterPro" id="IPR001509">
    <property type="entry name" value="Epimerase_deHydtase"/>
</dbReference>
<reference evidence="6 7" key="1">
    <citation type="journal article" date="2011" name="ISME J.">
        <title>Community ecology of hot spring cyanobacterial mats: predominant populations and their functional potential.</title>
        <authorList>
            <person name="Klatt C.G."/>
            <person name="Wood J.M."/>
            <person name="Rusch D.B."/>
            <person name="Bateson M.M."/>
            <person name="Hamamura N."/>
            <person name="Heidelberg J.F."/>
            <person name="Grossman A.R."/>
            <person name="Bhaya D."/>
            <person name="Cohan F.M."/>
            <person name="Kuhl M."/>
            <person name="Bryant D.A."/>
            <person name="Ward D.M."/>
        </authorList>
    </citation>
    <scope>NUCLEOTIDE SEQUENCE [LARGE SCALE GENOMIC DNA]</scope>
    <source>
        <strain evidence="6">OS</strain>
    </source>
</reference>
<evidence type="ECO:0000259" key="5">
    <source>
        <dbReference type="Pfam" id="PF01370"/>
    </source>
</evidence>
<comment type="domain">
    <text evidence="4">Contains a large N-terminal NADP-binding domain, and a smaller C-terminal substrate-binding domain.</text>
</comment>
<protein>
    <recommendedName>
        <fullName evidence="4">ADP-L-glycero-D-manno-heptose-6-epimerase</fullName>
        <ecNumber evidence="4">5.1.3.20</ecNumber>
    </recommendedName>
    <alternativeName>
        <fullName evidence="4">ADP-L-glycero-beta-D-manno-heptose-6-epimerase</fullName>
        <shortName evidence="4">ADP-glyceromanno-heptose 6-epimerase</shortName>
        <shortName evidence="4">ADP-hep 6-epimerase</shortName>
        <shortName evidence="4">AGME</shortName>
    </alternativeName>
</protein>
<feature type="active site" description="Proton acceptor" evidence="4">
    <location>
        <position position="142"/>
    </location>
</feature>
<accession>A0A395M1P7</accession>
<proteinExistence type="inferred from homology"/>
<evidence type="ECO:0000256" key="4">
    <source>
        <dbReference type="HAMAP-Rule" id="MF_01601"/>
    </source>
</evidence>
<comment type="catalytic activity">
    <reaction evidence="4">
        <text>ADP-D-glycero-beta-D-manno-heptose = ADP-L-glycero-beta-D-manno-heptose</text>
        <dbReference type="Rhea" id="RHEA:17577"/>
        <dbReference type="ChEBI" id="CHEBI:59967"/>
        <dbReference type="ChEBI" id="CHEBI:61506"/>
        <dbReference type="EC" id="5.1.3.20"/>
    </reaction>
</comment>